<reference evidence="1" key="2">
    <citation type="submission" date="2021-04" db="EMBL/GenBank/DDBJ databases">
        <authorList>
            <person name="Podell S."/>
        </authorList>
    </citation>
    <scope>NUCLEOTIDE SEQUENCE</scope>
    <source>
        <strain evidence="1">Hildebrandi</strain>
    </source>
</reference>
<reference evidence="1" key="1">
    <citation type="journal article" date="2021" name="Sci. Rep.">
        <title>Diploid genomic architecture of Nitzschia inconspicua, an elite biomass production diatom.</title>
        <authorList>
            <person name="Oliver A."/>
            <person name="Podell S."/>
            <person name="Pinowska A."/>
            <person name="Traller J.C."/>
            <person name="Smith S.R."/>
            <person name="McClure R."/>
            <person name="Beliaev A."/>
            <person name="Bohutskyi P."/>
            <person name="Hill E.A."/>
            <person name="Rabines A."/>
            <person name="Zheng H."/>
            <person name="Allen L.Z."/>
            <person name="Kuo A."/>
            <person name="Grigoriev I.V."/>
            <person name="Allen A.E."/>
            <person name="Hazlebeck D."/>
            <person name="Allen E.E."/>
        </authorList>
    </citation>
    <scope>NUCLEOTIDE SEQUENCE</scope>
    <source>
        <strain evidence="1">Hildebrandi</strain>
    </source>
</reference>
<organism evidence="1 2">
    <name type="scientific">Nitzschia inconspicua</name>
    <dbReference type="NCBI Taxonomy" id="303405"/>
    <lineage>
        <taxon>Eukaryota</taxon>
        <taxon>Sar</taxon>
        <taxon>Stramenopiles</taxon>
        <taxon>Ochrophyta</taxon>
        <taxon>Bacillariophyta</taxon>
        <taxon>Bacillariophyceae</taxon>
        <taxon>Bacillariophycidae</taxon>
        <taxon>Bacillariales</taxon>
        <taxon>Bacillariaceae</taxon>
        <taxon>Nitzschia</taxon>
    </lineage>
</organism>
<dbReference type="AlphaFoldDB" id="A0A9K3Q1Z8"/>
<dbReference type="Pfam" id="PF08538">
    <property type="entry name" value="DUF1749"/>
    <property type="match status" value="1"/>
</dbReference>
<accession>A0A9K3Q1Z8</accession>
<dbReference type="OrthoDB" id="10034502at2759"/>
<proteinExistence type="predicted"/>
<protein>
    <submittedName>
        <fullName evidence="1">DUF1749 domain containing protein</fullName>
    </submittedName>
</protein>
<dbReference type="PANTHER" id="PTHR31591">
    <property type="entry name" value="UPF0613 PROTEIN PB24D3.06C"/>
    <property type="match status" value="1"/>
</dbReference>
<comment type="caution">
    <text evidence="1">The sequence shown here is derived from an EMBL/GenBank/DDBJ whole genome shotgun (WGS) entry which is preliminary data.</text>
</comment>
<dbReference type="EMBL" id="JAGRRH010000006">
    <property type="protein sequence ID" value="KAG7368053.1"/>
    <property type="molecule type" value="Genomic_DNA"/>
</dbReference>
<evidence type="ECO:0000313" key="1">
    <source>
        <dbReference type="EMBL" id="KAG7368053.1"/>
    </source>
</evidence>
<dbReference type="InterPro" id="IPR013744">
    <property type="entry name" value="SidJ"/>
</dbReference>
<sequence length="322" mass="35470">MSVTHIPFSNYGILSGELFLYGGGRAAFESPLPSLPSNDGNASRISISSDLSYCTNKCILLGGLSDGLLPVPYTQRLEDVCRQHEWSLVQPILTSSYTGFGHGSLQRDCDELQELLSYLISYRNGKEFAIIGHSTGCQDAVYFLKHGPNDLRSIIRLVALQAPVSDREDAMLQDTFAAKLDHAEALVHEGKGQEMLPRSYFWAPITAQRFVDLQAKGGMDDFFSSDFTDEELATRLEHIGTHDKLRLLVAFSGADEYVPSHVDTIALTHRLVRAMNTKCTEDRPVAEALYLKTGNHNLSEGPDDGAAFVNKISDMLGKLHSS</sequence>
<dbReference type="Proteomes" id="UP000693970">
    <property type="component" value="Unassembled WGS sequence"/>
</dbReference>
<evidence type="ECO:0000313" key="2">
    <source>
        <dbReference type="Proteomes" id="UP000693970"/>
    </source>
</evidence>
<dbReference type="PANTHER" id="PTHR31591:SF1">
    <property type="entry name" value="UPF0613 PROTEIN PB24D3.06C"/>
    <property type="match status" value="1"/>
</dbReference>
<gene>
    <name evidence="1" type="ORF">IV203_030796</name>
</gene>
<name>A0A9K3Q1Z8_9STRA</name>
<keyword evidence="2" id="KW-1185">Reference proteome</keyword>